<keyword evidence="1" id="KW-0472">Membrane</keyword>
<feature type="transmembrane region" description="Helical" evidence="1">
    <location>
        <begin position="157"/>
        <end position="176"/>
    </location>
</feature>
<dbReference type="Proteomes" id="UP000053789">
    <property type="component" value="Unassembled WGS sequence"/>
</dbReference>
<feature type="transmembrane region" description="Helical" evidence="1">
    <location>
        <begin position="89"/>
        <end position="111"/>
    </location>
</feature>
<name>A0A0D2IED2_CLAB1</name>
<reference evidence="2" key="1">
    <citation type="submission" date="2015-01" db="EMBL/GenBank/DDBJ databases">
        <title>The Genome Sequence of Cladophialophora bantiana CBS 173.52.</title>
        <authorList>
            <consortium name="The Broad Institute Genomics Platform"/>
            <person name="Cuomo C."/>
            <person name="de Hoog S."/>
            <person name="Gorbushina A."/>
            <person name="Stielow B."/>
            <person name="Teixiera M."/>
            <person name="Abouelleil A."/>
            <person name="Chapman S.B."/>
            <person name="Priest M."/>
            <person name="Young S.K."/>
            <person name="Wortman J."/>
            <person name="Nusbaum C."/>
            <person name="Birren B."/>
        </authorList>
    </citation>
    <scope>NUCLEOTIDE SEQUENCE [LARGE SCALE GENOMIC DNA]</scope>
    <source>
        <strain evidence="2">CBS 173.52</strain>
    </source>
</reference>
<feature type="transmembrane region" description="Helical" evidence="1">
    <location>
        <begin position="61"/>
        <end position="82"/>
    </location>
</feature>
<dbReference type="HOGENOM" id="CLU_099932_1_0_1"/>
<evidence type="ECO:0000256" key="1">
    <source>
        <dbReference type="SAM" id="Phobius"/>
    </source>
</evidence>
<organism evidence="2 3">
    <name type="scientific">Cladophialophora bantiana (strain ATCC 10958 / CBS 173.52 / CDC B-1940 / NIH 8579)</name>
    <name type="common">Xylohypha bantiana</name>
    <dbReference type="NCBI Taxonomy" id="1442370"/>
    <lineage>
        <taxon>Eukaryota</taxon>
        <taxon>Fungi</taxon>
        <taxon>Dikarya</taxon>
        <taxon>Ascomycota</taxon>
        <taxon>Pezizomycotina</taxon>
        <taxon>Eurotiomycetes</taxon>
        <taxon>Chaetothyriomycetidae</taxon>
        <taxon>Chaetothyriales</taxon>
        <taxon>Herpotrichiellaceae</taxon>
        <taxon>Cladophialophora</taxon>
    </lineage>
</organism>
<dbReference type="GeneID" id="27696656"/>
<protein>
    <submittedName>
        <fullName evidence="2">Uncharacterized protein</fullName>
    </submittedName>
</protein>
<evidence type="ECO:0000313" key="3">
    <source>
        <dbReference type="Proteomes" id="UP000053789"/>
    </source>
</evidence>
<evidence type="ECO:0000313" key="2">
    <source>
        <dbReference type="EMBL" id="KIW95144.1"/>
    </source>
</evidence>
<keyword evidence="1" id="KW-0812">Transmembrane</keyword>
<feature type="transmembrane region" description="Helical" evidence="1">
    <location>
        <begin position="185"/>
        <end position="202"/>
    </location>
</feature>
<accession>A0A0D2IED2</accession>
<proteinExistence type="predicted"/>
<sequence length="227" mass="25290">MATIPAAGNPERQESAEPFFYIVAPVDGQFQKNPDILFSYDRTEQENLLQNLQASETSTNAIYTMLFTALPLIVTLPFMWYLSISTSRAMAFLCLLSITSLISSAYIMYMIPTSTPLGSLSVPPRTSPVTRQRQAHGTGLSQSAFLFTSTESPINQYLPYLNAFIGVLLFIASMGYRSRNDVPEALWLFLLLPGLIFGMVFITRRSMSEVHAGLAELQGLRYDYRGA</sequence>
<keyword evidence="1" id="KW-1133">Transmembrane helix</keyword>
<dbReference type="OrthoDB" id="3358048at2759"/>
<dbReference type="AlphaFoldDB" id="A0A0D2IED2"/>
<dbReference type="VEuPathDB" id="FungiDB:Z519_03728"/>
<dbReference type="EMBL" id="KN846984">
    <property type="protein sequence ID" value="KIW95144.1"/>
    <property type="molecule type" value="Genomic_DNA"/>
</dbReference>
<gene>
    <name evidence="2" type="ORF">Z519_03728</name>
</gene>
<keyword evidence="3" id="KW-1185">Reference proteome</keyword>
<dbReference type="RefSeq" id="XP_016621813.1">
    <property type="nucleotide sequence ID" value="XM_016761475.1"/>
</dbReference>